<name>A0A556QGJ3_9BACT</name>
<evidence type="ECO:0000259" key="2">
    <source>
        <dbReference type="Pfam" id="PF13369"/>
    </source>
</evidence>
<dbReference type="Proteomes" id="UP000315648">
    <property type="component" value="Unassembled WGS sequence"/>
</dbReference>
<dbReference type="EMBL" id="VMBG01000003">
    <property type="protein sequence ID" value="TSJ75760.1"/>
    <property type="molecule type" value="Genomic_DNA"/>
</dbReference>
<feature type="domain" description="Protein SirB1 N-terminal" evidence="2">
    <location>
        <begin position="116"/>
        <end position="261"/>
    </location>
</feature>
<dbReference type="AlphaFoldDB" id="A0A556QGJ3"/>
<keyword evidence="4" id="KW-1185">Reference proteome</keyword>
<dbReference type="InterPro" id="IPR032698">
    <property type="entry name" value="SirB1_N"/>
</dbReference>
<comment type="similarity">
    <text evidence="1">Belongs to the UPF0162 family.</text>
</comment>
<proteinExistence type="inferred from homology"/>
<accession>A0A556QGJ3</accession>
<dbReference type="PANTHER" id="PTHR31350">
    <property type="entry name" value="SI:DKEY-261L7.2"/>
    <property type="match status" value="1"/>
</dbReference>
<dbReference type="RefSeq" id="WP_144354033.1">
    <property type="nucleotide sequence ID" value="NZ_CBCRVV010000004.1"/>
</dbReference>
<dbReference type="Pfam" id="PF13369">
    <property type="entry name" value="Transglut_core2"/>
    <property type="match status" value="1"/>
</dbReference>
<sequence length="297" mass="33249">MKPDSISSVENAQPSLGSREAVLALLDDPSPAVRKALLTHFAAQGEPARIFLEEVANGGRRLLAKHARSFLEELKFTDPVSEFRDFIRSLNYELETGALLLARTVFPDLDVGLSCQRLDDLAARCRELIAEPLSVREKCRVMNRVLFHENGFRGNAEHYTDPLNSFLPLVLERRKGIPLSLSIVYLLVAQRLGIDLEPVGLPGHFMVGCYLEDAPLFIDPFEHGTFRSPEEVFAFLKAGSHQPKVSDLAPTTVREVLCRSCRNLANHYAAAGDAERSKLFTSFVDEFEQTYERHAQP</sequence>
<comment type="caution">
    <text evidence="3">The sequence shown here is derived from an EMBL/GenBank/DDBJ whole genome shotgun (WGS) entry which is preliminary data.</text>
</comment>
<evidence type="ECO:0000313" key="3">
    <source>
        <dbReference type="EMBL" id="TSJ75760.1"/>
    </source>
</evidence>
<organism evidence="3 4">
    <name type="scientific">Rariglobus hedericola</name>
    <dbReference type="NCBI Taxonomy" id="2597822"/>
    <lineage>
        <taxon>Bacteria</taxon>
        <taxon>Pseudomonadati</taxon>
        <taxon>Verrucomicrobiota</taxon>
        <taxon>Opitutia</taxon>
        <taxon>Opitutales</taxon>
        <taxon>Opitutaceae</taxon>
        <taxon>Rariglobus</taxon>
    </lineage>
</organism>
<evidence type="ECO:0000313" key="4">
    <source>
        <dbReference type="Proteomes" id="UP000315648"/>
    </source>
</evidence>
<protein>
    <recommendedName>
        <fullName evidence="2">Protein SirB1 N-terminal domain-containing protein</fullName>
    </recommendedName>
</protein>
<gene>
    <name evidence="3" type="ORF">FPL22_15960</name>
</gene>
<dbReference type="OrthoDB" id="232498at2"/>
<evidence type="ECO:0000256" key="1">
    <source>
        <dbReference type="ARBA" id="ARBA00007100"/>
    </source>
</evidence>
<dbReference type="PANTHER" id="PTHR31350:SF27">
    <property type="entry name" value="HEMIMETHYLATED DNA-BINDING DOMAIN-CONTAINING PROTEIN"/>
    <property type="match status" value="1"/>
</dbReference>
<reference evidence="3 4" key="1">
    <citation type="submission" date="2019-07" db="EMBL/GenBank/DDBJ databases">
        <title>Description of 53C-WASEF.</title>
        <authorList>
            <person name="Pitt A."/>
            <person name="Hahn M.W."/>
        </authorList>
    </citation>
    <scope>NUCLEOTIDE SEQUENCE [LARGE SCALE GENOMIC DNA]</scope>
    <source>
        <strain evidence="3 4">53C-WASEF</strain>
    </source>
</reference>